<evidence type="ECO:0000313" key="3">
    <source>
        <dbReference type="Proteomes" id="UP001152795"/>
    </source>
</evidence>
<protein>
    <submittedName>
        <fullName evidence="2">Uncharacterized protein</fullName>
    </submittedName>
</protein>
<keyword evidence="3" id="KW-1185">Reference proteome</keyword>
<comment type="caution">
    <text evidence="2">The sequence shown here is derived from an EMBL/GenBank/DDBJ whole genome shotgun (WGS) entry which is preliminary data.</text>
</comment>
<organism evidence="2 3">
    <name type="scientific">Paramuricea clavata</name>
    <name type="common">Red gorgonian</name>
    <name type="synonym">Violescent sea-whip</name>
    <dbReference type="NCBI Taxonomy" id="317549"/>
    <lineage>
        <taxon>Eukaryota</taxon>
        <taxon>Metazoa</taxon>
        <taxon>Cnidaria</taxon>
        <taxon>Anthozoa</taxon>
        <taxon>Octocorallia</taxon>
        <taxon>Malacalcyonacea</taxon>
        <taxon>Plexauridae</taxon>
        <taxon>Paramuricea</taxon>
    </lineage>
</organism>
<name>A0A6S7GN65_PARCT</name>
<accession>A0A6S7GN65</accession>
<feature type="region of interest" description="Disordered" evidence="1">
    <location>
        <begin position="237"/>
        <end position="261"/>
    </location>
</feature>
<proteinExistence type="predicted"/>
<dbReference type="Proteomes" id="UP001152795">
    <property type="component" value="Unassembled WGS sequence"/>
</dbReference>
<feature type="region of interest" description="Disordered" evidence="1">
    <location>
        <begin position="1"/>
        <end position="45"/>
    </location>
</feature>
<sequence>MAEPANPNITNDDNDDNNDSEIVNENSEQKGETDNEDVIYEDEEDDIKLEQQQPGNYYDYYDNSCGNNAQNNDYFDYDAGNNNLNSNDNDDDDDGGLDDETYRVFLHQLIKARKSSAAKRKQGQFIPATKKYLNSRFGQRSKLLTPNLIKNLLYHGIVAVPKGIKHAGKTLNIAYEDMIDYLTHNFAKTKTNLSNAQTDKVLLMLKKSRMPAKYIRNRELHKKYRDLEVAETPEPILQTSPPAYRTDESPRGRPMKAAQLRKRKLGEPCDYMVDGYLQSFS</sequence>
<feature type="compositionally biased region" description="Acidic residues" evidence="1">
    <location>
        <begin position="34"/>
        <end position="45"/>
    </location>
</feature>
<dbReference type="AlphaFoldDB" id="A0A6S7GN65"/>
<feature type="region of interest" description="Disordered" evidence="1">
    <location>
        <begin position="69"/>
        <end position="96"/>
    </location>
</feature>
<feature type="compositionally biased region" description="Low complexity" evidence="1">
    <location>
        <begin position="77"/>
        <end position="87"/>
    </location>
</feature>
<reference evidence="2" key="1">
    <citation type="submission" date="2020-04" db="EMBL/GenBank/DDBJ databases">
        <authorList>
            <person name="Alioto T."/>
            <person name="Alioto T."/>
            <person name="Gomez Garrido J."/>
        </authorList>
    </citation>
    <scope>NUCLEOTIDE SEQUENCE</scope>
    <source>
        <strain evidence="2">A484AB</strain>
    </source>
</reference>
<evidence type="ECO:0000256" key="1">
    <source>
        <dbReference type="SAM" id="MobiDB-lite"/>
    </source>
</evidence>
<gene>
    <name evidence="2" type="ORF">PACLA_8A012372</name>
</gene>
<evidence type="ECO:0000313" key="2">
    <source>
        <dbReference type="EMBL" id="CAB3986101.1"/>
    </source>
</evidence>
<dbReference type="EMBL" id="CACRXK020000964">
    <property type="protein sequence ID" value="CAB3986101.1"/>
    <property type="molecule type" value="Genomic_DNA"/>
</dbReference>